<evidence type="ECO:0000313" key="1">
    <source>
        <dbReference type="EMBL" id="GIX68247.1"/>
    </source>
</evidence>
<reference evidence="1 2" key="1">
    <citation type="submission" date="2021-06" db="EMBL/GenBank/DDBJ databases">
        <title>Caerostris extrusa draft genome.</title>
        <authorList>
            <person name="Kono N."/>
            <person name="Arakawa K."/>
        </authorList>
    </citation>
    <scope>NUCLEOTIDE SEQUENCE [LARGE SCALE GENOMIC DNA]</scope>
</reference>
<dbReference type="EMBL" id="BPLR01001941">
    <property type="protein sequence ID" value="GIX68247.1"/>
    <property type="molecule type" value="Genomic_DNA"/>
</dbReference>
<comment type="caution">
    <text evidence="1">The sequence shown here is derived from an EMBL/GenBank/DDBJ whole genome shotgun (WGS) entry which is preliminary data.</text>
</comment>
<keyword evidence="2" id="KW-1185">Reference proteome</keyword>
<dbReference type="Proteomes" id="UP001054945">
    <property type="component" value="Unassembled WGS sequence"/>
</dbReference>
<dbReference type="AlphaFoldDB" id="A0AAV4M8Z7"/>
<gene>
    <name evidence="1" type="ORF">CEXT_488421</name>
</gene>
<name>A0AAV4M8Z7_CAEEX</name>
<protein>
    <submittedName>
        <fullName evidence="1">Uncharacterized protein</fullName>
    </submittedName>
</protein>
<evidence type="ECO:0000313" key="2">
    <source>
        <dbReference type="Proteomes" id="UP001054945"/>
    </source>
</evidence>
<sequence>MRSNAYARMVEKYIHRETRLDGDDLLRHKTLIRPVTRKKISNLFQEKLFPFTEFSNDGYLVNSIYLKFKELCKWSRNWLGYLFKSGTNRKSGTTLDSLRTSKPSQNALTRHFFQIQR</sequence>
<organism evidence="1 2">
    <name type="scientific">Caerostris extrusa</name>
    <name type="common">Bark spider</name>
    <name type="synonym">Caerostris bankana</name>
    <dbReference type="NCBI Taxonomy" id="172846"/>
    <lineage>
        <taxon>Eukaryota</taxon>
        <taxon>Metazoa</taxon>
        <taxon>Ecdysozoa</taxon>
        <taxon>Arthropoda</taxon>
        <taxon>Chelicerata</taxon>
        <taxon>Arachnida</taxon>
        <taxon>Araneae</taxon>
        <taxon>Araneomorphae</taxon>
        <taxon>Entelegynae</taxon>
        <taxon>Araneoidea</taxon>
        <taxon>Araneidae</taxon>
        <taxon>Caerostris</taxon>
    </lineage>
</organism>
<accession>A0AAV4M8Z7</accession>
<proteinExistence type="predicted"/>